<organism evidence="2 3">
    <name type="scientific">Mycena pura</name>
    <dbReference type="NCBI Taxonomy" id="153505"/>
    <lineage>
        <taxon>Eukaryota</taxon>
        <taxon>Fungi</taxon>
        <taxon>Dikarya</taxon>
        <taxon>Basidiomycota</taxon>
        <taxon>Agaricomycotina</taxon>
        <taxon>Agaricomycetes</taxon>
        <taxon>Agaricomycetidae</taxon>
        <taxon>Agaricales</taxon>
        <taxon>Marasmiineae</taxon>
        <taxon>Mycenaceae</taxon>
        <taxon>Mycena</taxon>
    </lineage>
</organism>
<name>A0AAD6VNN1_9AGAR</name>
<feature type="compositionally biased region" description="Basic and acidic residues" evidence="1">
    <location>
        <begin position="381"/>
        <end position="392"/>
    </location>
</feature>
<evidence type="ECO:0000313" key="3">
    <source>
        <dbReference type="Proteomes" id="UP001219525"/>
    </source>
</evidence>
<comment type="caution">
    <text evidence="2">The sequence shown here is derived from an EMBL/GenBank/DDBJ whole genome shotgun (WGS) entry which is preliminary data.</text>
</comment>
<reference evidence="2" key="1">
    <citation type="submission" date="2023-03" db="EMBL/GenBank/DDBJ databases">
        <title>Massive genome expansion in bonnet fungi (Mycena s.s.) driven by repeated elements and novel gene families across ecological guilds.</title>
        <authorList>
            <consortium name="Lawrence Berkeley National Laboratory"/>
            <person name="Harder C.B."/>
            <person name="Miyauchi S."/>
            <person name="Viragh M."/>
            <person name="Kuo A."/>
            <person name="Thoen E."/>
            <person name="Andreopoulos B."/>
            <person name="Lu D."/>
            <person name="Skrede I."/>
            <person name="Drula E."/>
            <person name="Henrissat B."/>
            <person name="Morin E."/>
            <person name="Kohler A."/>
            <person name="Barry K."/>
            <person name="LaButti K."/>
            <person name="Morin E."/>
            <person name="Salamov A."/>
            <person name="Lipzen A."/>
            <person name="Mereny Z."/>
            <person name="Hegedus B."/>
            <person name="Baldrian P."/>
            <person name="Stursova M."/>
            <person name="Weitz H."/>
            <person name="Taylor A."/>
            <person name="Grigoriev I.V."/>
            <person name="Nagy L.G."/>
            <person name="Martin F."/>
            <person name="Kauserud H."/>
        </authorList>
    </citation>
    <scope>NUCLEOTIDE SEQUENCE</scope>
    <source>
        <strain evidence="2">9144</strain>
    </source>
</reference>
<evidence type="ECO:0000256" key="1">
    <source>
        <dbReference type="SAM" id="MobiDB-lite"/>
    </source>
</evidence>
<accession>A0AAD6VNN1</accession>
<sequence length="513" mass="55161">MDDFLSSWCAVCDRQIIPKRTIVAVSAPAPCPPSPEHDGPWRTEQGIACSRSGGLVRGTGRVHPNGTIKRHDSAPPAPVRIRIVIDQSPAPLYCSPACRQTDLEDFAVRPNYSDSASSDISDNADSLVSVLTTNADGTYCRSTPNSRSIAVLQRECGLLPLPAPTSETYNELVPRRAIPAPTRPLEYTSGVMMANRRMEAILPKPLKPGERAGPLAPVPGWTDGSQAWRASTYSFAPPPRSRADASDPNCAAYGSCVASPHRSGSGVVATIALSAPPSPTASSSFSSSSSSASRNSDLLSSFEDSFTRRSSSRISLFSPETSPGSSVAGSPPRKTRTFSLAGGMLLVPDVIMEPRSGRSGSSVSFDSLPQRARNTAQRYSAPDDHPPRRPNIETRSWSYDNVRTYPVMSLPPLKEVRVVDGVEVEVEVPRPVKKLFTFAPVEGDCIRRGIGFFIHDLDDPHTPAYHLLGPRRIPRVTSHMVFYATITSIARASSQTVKVLTGAHYRAQTGASA</sequence>
<feature type="region of interest" description="Disordered" evidence="1">
    <location>
        <begin position="313"/>
        <end position="335"/>
    </location>
</feature>
<dbReference type="EMBL" id="JARJCW010000018">
    <property type="protein sequence ID" value="KAJ7214952.1"/>
    <property type="molecule type" value="Genomic_DNA"/>
</dbReference>
<dbReference type="Proteomes" id="UP001219525">
    <property type="component" value="Unassembled WGS sequence"/>
</dbReference>
<keyword evidence="3" id="KW-1185">Reference proteome</keyword>
<feature type="region of interest" description="Disordered" evidence="1">
    <location>
        <begin position="356"/>
        <end position="394"/>
    </location>
</feature>
<evidence type="ECO:0000313" key="2">
    <source>
        <dbReference type="EMBL" id="KAJ7214952.1"/>
    </source>
</evidence>
<dbReference type="AlphaFoldDB" id="A0AAD6VNN1"/>
<protein>
    <submittedName>
        <fullName evidence="2">Uncharacterized protein</fullName>
    </submittedName>
</protein>
<feature type="compositionally biased region" description="Polar residues" evidence="1">
    <location>
        <begin position="313"/>
        <end position="328"/>
    </location>
</feature>
<gene>
    <name evidence="2" type="ORF">GGX14DRAFT_609864</name>
</gene>
<proteinExistence type="predicted"/>
<feature type="non-terminal residue" evidence="2">
    <location>
        <position position="1"/>
    </location>
</feature>